<sequence>MDKSFQEKIKNRLYEAWEEWKPDYDDWLKWSRSLYSPDAIIFAIGEKPQIFSEYQQSMKVQRDAFIMDMGPIESCVVQGNVIAISYNMYLTQKSEIMGLLPTGKKAMIRVAEFNTFEEMPGFDKPMVVKLEVIGGGLMEQLVDYGPDGRIKIQQ</sequence>
<gene>
    <name evidence="1" type="ORF">V6624_15300</name>
</gene>
<dbReference type="EMBL" id="CP147988">
    <property type="protein sequence ID" value="WXK48394.1"/>
    <property type="molecule type" value="Genomic_DNA"/>
</dbReference>
<dbReference type="InterPro" id="IPR032710">
    <property type="entry name" value="NTF2-like_dom_sf"/>
</dbReference>
<dbReference type="Proteomes" id="UP001447857">
    <property type="component" value="Chromosome"/>
</dbReference>
<reference evidence="1 2" key="1">
    <citation type="submission" date="2024-02" db="EMBL/GenBank/DDBJ databases">
        <title>complete genome of Flavobacterium ginsenosidimutans Str. YTB16.</title>
        <authorList>
            <person name="Wang Q."/>
        </authorList>
    </citation>
    <scope>NUCLEOTIDE SEQUENCE [LARGE SCALE GENOMIC DNA]</scope>
    <source>
        <strain evidence="1 2">YTB16</strain>
    </source>
</reference>
<proteinExistence type="predicted"/>
<evidence type="ECO:0000313" key="2">
    <source>
        <dbReference type="Proteomes" id="UP001447857"/>
    </source>
</evidence>
<organism evidence="1 2">
    <name type="scientific">Flavobacterium ginsenosidimutans</name>
    <dbReference type="NCBI Taxonomy" id="687844"/>
    <lineage>
        <taxon>Bacteria</taxon>
        <taxon>Pseudomonadati</taxon>
        <taxon>Bacteroidota</taxon>
        <taxon>Flavobacteriia</taxon>
        <taxon>Flavobacteriales</taxon>
        <taxon>Flavobacteriaceae</taxon>
        <taxon>Flavobacterium</taxon>
    </lineage>
</organism>
<accession>A0ABZ2Q287</accession>
<keyword evidence="2" id="KW-1185">Reference proteome</keyword>
<protein>
    <recommendedName>
        <fullName evidence="3">SnoaL-like domain-containing protein</fullName>
    </recommendedName>
</protein>
<evidence type="ECO:0008006" key="3">
    <source>
        <dbReference type="Google" id="ProtNLM"/>
    </source>
</evidence>
<dbReference type="Gene3D" id="3.10.450.50">
    <property type="match status" value="1"/>
</dbReference>
<evidence type="ECO:0000313" key="1">
    <source>
        <dbReference type="EMBL" id="WXK48394.1"/>
    </source>
</evidence>
<name>A0ABZ2Q287_9FLAO</name>
<dbReference type="RefSeq" id="WP_338839183.1">
    <property type="nucleotide sequence ID" value="NZ_CP147988.1"/>
</dbReference>
<dbReference type="SUPFAM" id="SSF54427">
    <property type="entry name" value="NTF2-like"/>
    <property type="match status" value="1"/>
</dbReference>